<dbReference type="Gramene" id="AET5Gv21046700.1">
    <property type="protein sequence ID" value="AET5Gv21046700.1"/>
    <property type="gene ID" value="AET5Gv21046700"/>
</dbReference>
<evidence type="ECO:0000313" key="2">
    <source>
        <dbReference type="EnsemblPlants" id="AET5Gv21046700.1"/>
    </source>
</evidence>
<dbReference type="EnsemblPlants" id="AET5Gv21046700.1">
    <property type="protein sequence ID" value="AET5Gv21046700.1"/>
    <property type="gene ID" value="AET5Gv21046700"/>
</dbReference>
<name>A0A453M4Y2_AEGTS</name>
<dbReference type="Pfam" id="PF00646">
    <property type="entry name" value="F-box"/>
    <property type="match status" value="1"/>
</dbReference>
<dbReference type="SUPFAM" id="SSF81383">
    <property type="entry name" value="F-box domain"/>
    <property type="match status" value="1"/>
</dbReference>
<dbReference type="PANTHER" id="PTHR32133:SF318">
    <property type="entry name" value="GENOME ASSEMBLY, CHROMOSOME: II"/>
    <property type="match status" value="1"/>
</dbReference>
<dbReference type="InterPro" id="IPR036047">
    <property type="entry name" value="F-box-like_dom_sf"/>
</dbReference>
<feature type="domain" description="F-box" evidence="1">
    <location>
        <begin position="36"/>
        <end position="80"/>
    </location>
</feature>
<accession>A0A453M4Y2</accession>
<proteinExistence type="predicted"/>
<dbReference type="Proteomes" id="UP000015105">
    <property type="component" value="Chromosome 5D"/>
</dbReference>
<organism evidence="2 3">
    <name type="scientific">Aegilops tauschii subsp. strangulata</name>
    <name type="common">Goatgrass</name>
    <dbReference type="NCBI Taxonomy" id="200361"/>
    <lineage>
        <taxon>Eukaryota</taxon>
        <taxon>Viridiplantae</taxon>
        <taxon>Streptophyta</taxon>
        <taxon>Embryophyta</taxon>
        <taxon>Tracheophyta</taxon>
        <taxon>Spermatophyta</taxon>
        <taxon>Magnoliopsida</taxon>
        <taxon>Liliopsida</taxon>
        <taxon>Poales</taxon>
        <taxon>Poaceae</taxon>
        <taxon>BOP clade</taxon>
        <taxon>Pooideae</taxon>
        <taxon>Triticodae</taxon>
        <taxon>Triticeae</taxon>
        <taxon>Triticinae</taxon>
        <taxon>Aegilops</taxon>
    </lineage>
</organism>
<reference evidence="2" key="5">
    <citation type="journal article" date="2021" name="G3 (Bethesda)">
        <title>Aegilops tauschii genome assembly Aet v5.0 features greater sequence contiguity and improved annotation.</title>
        <authorList>
            <person name="Wang L."/>
            <person name="Zhu T."/>
            <person name="Rodriguez J.C."/>
            <person name="Deal K.R."/>
            <person name="Dubcovsky J."/>
            <person name="McGuire P.E."/>
            <person name="Lux T."/>
            <person name="Spannagl M."/>
            <person name="Mayer K.F.X."/>
            <person name="Baldrich P."/>
            <person name="Meyers B.C."/>
            <person name="Huo N."/>
            <person name="Gu Y.Q."/>
            <person name="Zhou H."/>
            <person name="Devos K.M."/>
            <person name="Bennetzen J.L."/>
            <person name="Unver T."/>
            <person name="Budak H."/>
            <person name="Gulick P.J."/>
            <person name="Galiba G."/>
            <person name="Kalapos B."/>
            <person name="Nelson D.R."/>
            <person name="Li P."/>
            <person name="You F.M."/>
            <person name="Luo M.C."/>
            <person name="Dvorak J."/>
        </authorList>
    </citation>
    <scope>NUCLEOTIDE SEQUENCE [LARGE SCALE GENOMIC DNA]</scope>
    <source>
        <strain evidence="2">cv. AL8/78</strain>
    </source>
</reference>
<keyword evidence="3" id="KW-1185">Reference proteome</keyword>
<reference evidence="2" key="3">
    <citation type="journal article" date="2017" name="Nature">
        <title>Genome sequence of the progenitor of the wheat D genome Aegilops tauschii.</title>
        <authorList>
            <person name="Luo M.C."/>
            <person name="Gu Y.Q."/>
            <person name="Puiu D."/>
            <person name="Wang H."/>
            <person name="Twardziok S.O."/>
            <person name="Deal K.R."/>
            <person name="Huo N."/>
            <person name="Zhu T."/>
            <person name="Wang L."/>
            <person name="Wang Y."/>
            <person name="McGuire P.E."/>
            <person name="Liu S."/>
            <person name="Long H."/>
            <person name="Ramasamy R.K."/>
            <person name="Rodriguez J.C."/>
            <person name="Van S.L."/>
            <person name="Yuan L."/>
            <person name="Wang Z."/>
            <person name="Xia Z."/>
            <person name="Xiao L."/>
            <person name="Anderson O.D."/>
            <person name="Ouyang S."/>
            <person name="Liang Y."/>
            <person name="Zimin A.V."/>
            <person name="Pertea G."/>
            <person name="Qi P."/>
            <person name="Bennetzen J.L."/>
            <person name="Dai X."/>
            <person name="Dawson M.W."/>
            <person name="Muller H.G."/>
            <person name="Kugler K."/>
            <person name="Rivarola-Duarte L."/>
            <person name="Spannagl M."/>
            <person name="Mayer K.F.X."/>
            <person name="Lu F.H."/>
            <person name="Bevan M.W."/>
            <person name="Leroy P."/>
            <person name="Li P."/>
            <person name="You F.M."/>
            <person name="Sun Q."/>
            <person name="Liu Z."/>
            <person name="Lyons E."/>
            <person name="Wicker T."/>
            <person name="Salzberg S.L."/>
            <person name="Devos K.M."/>
            <person name="Dvorak J."/>
        </authorList>
    </citation>
    <scope>NUCLEOTIDE SEQUENCE [LARGE SCALE GENOMIC DNA]</scope>
    <source>
        <strain evidence="2">cv. AL8/78</strain>
    </source>
</reference>
<sequence>SSGEAAVHSFPDPNPRLRRTMPPAAALMGELLEDPFLRLSPELVEEVFFRLPPDEPACLAHASAVCKPWRRILADVGFRRRYRKFHGTPPVLGLFQRGDWLFRKGSRLVPTSALFPAQPDHPDWFAMDCRHGRALFARIWDTSVLMVLDPVSGHQRLVSSPYIHPVSFNAAPVSFSAAVLCAAQGCDHHGCQGGHFRLAVVTTNDVQEVTSGWLYSSETRVWSELTSVHHPNVRFTNLAAPSVLVGDALYFNLDGIIQCQLGTLCLSMLEKPIDGNGTLMATQDGLLGFAAVVDAAYLTLWSREAGPKGAMGWAKLRIIDLEALLPVGAMSLTLEFRRRVHALVISSIAEGTQIIFVIARAGSYMVDLESGRVRPVSSLCRKIFPYMSFYIPGTITYICAQSCAIPCYNLSVALGNME</sequence>
<evidence type="ECO:0000259" key="1">
    <source>
        <dbReference type="Pfam" id="PF00646"/>
    </source>
</evidence>
<reference evidence="3" key="2">
    <citation type="journal article" date="2017" name="Nat. Plants">
        <title>The Aegilops tauschii genome reveals multiple impacts of transposons.</title>
        <authorList>
            <person name="Zhao G."/>
            <person name="Zou C."/>
            <person name="Li K."/>
            <person name="Wang K."/>
            <person name="Li T."/>
            <person name="Gao L."/>
            <person name="Zhang X."/>
            <person name="Wang H."/>
            <person name="Yang Z."/>
            <person name="Liu X."/>
            <person name="Jiang W."/>
            <person name="Mao L."/>
            <person name="Kong X."/>
            <person name="Jiao Y."/>
            <person name="Jia J."/>
        </authorList>
    </citation>
    <scope>NUCLEOTIDE SEQUENCE [LARGE SCALE GENOMIC DNA]</scope>
    <source>
        <strain evidence="3">cv. AL8/78</strain>
    </source>
</reference>
<dbReference type="InterPro" id="IPR001810">
    <property type="entry name" value="F-box_dom"/>
</dbReference>
<reference evidence="3" key="1">
    <citation type="journal article" date="2014" name="Science">
        <title>Ancient hybridizations among the ancestral genomes of bread wheat.</title>
        <authorList>
            <consortium name="International Wheat Genome Sequencing Consortium,"/>
            <person name="Marcussen T."/>
            <person name="Sandve S.R."/>
            <person name="Heier L."/>
            <person name="Spannagl M."/>
            <person name="Pfeifer M."/>
            <person name="Jakobsen K.S."/>
            <person name="Wulff B.B."/>
            <person name="Steuernagel B."/>
            <person name="Mayer K.F."/>
            <person name="Olsen O.A."/>
        </authorList>
    </citation>
    <scope>NUCLEOTIDE SEQUENCE [LARGE SCALE GENOMIC DNA]</scope>
    <source>
        <strain evidence="3">cv. AL8/78</strain>
    </source>
</reference>
<protein>
    <recommendedName>
        <fullName evidence="1">F-box domain-containing protein</fullName>
    </recommendedName>
</protein>
<reference evidence="2" key="4">
    <citation type="submission" date="2019-03" db="UniProtKB">
        <authorList>
            <consortium name="EnsemblPlants"/>
        </authorList>
    </citation>
    <scope>IDENTIFICATION</scope>
</reference>
<dbReference type="AlphaFoldDB" id="A0A453M4Y2"/>
<dbReference type="PANTHER" id="PTHR32133">
    <property type="entry name" value="OS07G0120400 PROTEIN"/>
    <property type="match status" value="1"/>
</dbReference>
<evidence type="ECO:0000313" key="3">
    <source>
        <dbReference type="Proteomes" id="UP000015105"/>
    </source>
</evidence>